<evidence type="ECO:0000313" key="1">
    <source>
        <dbReference type="EMBL" id="OSL50728.1"/>
    </source>
</evidence>
<proteinExistence type="predicted"/>
<reference evidence="1 2" key="1">
    <citation type="submission" date="2010-04" db="EMBL/GenBank/DDBJ databases">
        <title>The Genome Sequence of Escherichia coli H605.</title>
        <authorList>
            <consortium name="The Broad Institute Genome Sequencing Platform"/>
            <consortium name="The Broad Institute Genome Sequencing Center for Infectious Disease"/>
            <person name="Feldgarden M."/>
            <person name="Gordon D.M."/>
            <person name="Johnson J.R."/>
            <person name="Johnston B.D."/>
            <person name="Young S."/>
            <person name="Zeng Q."/>
            <person name="Koehrsen M."/>
            <person name="Alvarado L."/>
            <person name="Berlin A.M."/>
            <person name="Borenstein D."/>
            <person name="Chapman S.B."/>
            <person name="Chen Z."/>
            <person name="Engels R."/>
            <person name="Freedman E."/>
            <person name="Gellesch M."/>
            <person name="Goldberg J."/>
            <person name="Griggs A."/>
            <person name="Gujja S."/>
            <person name="Heilman E.R."/>
            <person name="Heiman D.I."/>
            <person name="Hepburn T.A."/>
            <person name="Howarth C."/>
            <person name="Jen D."/>
            <person name="Larson L."/>
            <person name="Mehta T."/>
            <person name="Park D."/>
            <person name="Pearson M."/>
            <person name="Richards J."/>
            <person name="Roberts A."/>
            <person name="Saif S."/>
            <person name="Shea T.D."/>
            <person name="Shenoy N."/>
            <person name="Sisk P."/>
            <person name="Stolte C."/>
            <person name="Sykes S.N."/>
            <person name="Walk T."/>
            <person name="White J."/>
            <person name="Yandava C."/>
            <person name="Haas B."/>
            <person name="Henn M.R."/>
            <person name="Nusbaum C."/>
            <person name="Birren B."/>
        </authorList>
    </citation>
    <scope>NUCLEOTIDE SEQUENCE [LARGE SCALE GENOMIC DNA]</scope>
    <source>
        <strain evidence="1 2">H605</strain>
    </source>
</reference>
<sequence length="51" mass="6039">MLYILKPHFLTDNIILANNINLLANILTFKIDTANVKNKKEKYINTRLLYF</sequence>
<dbReference type="AlphaFoldDB" id="A0AAJ3P2X7"/>
<gene>
    <name evidence="1" type="ORF">EATG_03254</name>
</gene>
<name>A0AAJ3P2X7_ECOLX</name>
<dbReference type="Proteomes" id="UP000243401">
    <property type="component" value="Unassembled WGS sequence"/>
</dbReference>
<protein>
    <submittedName>
        <fullName evidence="1">Uncharacterized protein</fullName>
    </submittedName>
</protein>
<organism evidence="1 2">
    <name type="scientific">Escherichia coli H605</name>
    <dbReference type="NCBI Taxonomy" id="656410"/>
    <lineage>
        <taxon>Bacteria</taxon>
        <taxon>Pseudomonadati</taxon>
        <taxon>Pseudomonadota</taxon>
        <taxon>Gammaproteobacteria</taxon>
        <taxon>Enterobacterales</taxon>
        <taxon>Enterobacteriaceae</taxon>
        <taxon>Escherichia</taxon>
    </lineage>
</organism>
<dbReference type="EMBL" id="ADJX01000001">
    <property type="protein sequence ID" value="OSL50728.1"/>
    <property type="molecule type" value="Genomic_DNA"/>
</dbReference>
<comment type="caution">
    <text evidence="1">The sequence shown here is derived from an EMBL/GenBank/DDBJ whole genome shotgun (WGS) entry which is preliminary data.</text>
</comment>
<evidence type="ECO:0000313" key="2">
    <source>
        <dbReference type="Proteomes" id="UP000243401"/>
    </source>
</evidence>
<accession>A0AAJ3P2X7</accession>